<evidence type="ECO:0000256" key="4">
    <source>
        <dbReference type="ARBA" id="ARBA00023180"/>
    </source>
</evidence>
<feature type="signal peptide" evidence="5">
    <location>
        <begin position="1"/>
        <end position="29"/>
    </location>
</feature>
<dbReference type="PANTHER" id="PTHR22835:SF588">
    <property type="entry name" value="ALPHA-L-FUCOSIDASE 3"/>
    <property type="match status" value="1"/>
</dbReference>
<dbReference type="GO" id="GO:0016788">
    <property type="term" value="F:hydrolase activity, acting on ester bonds"/>
    <property type="evidence" value="ECO:0007669"/>
    <property type="project" value="InterPro"/>
</dbReference>
<dbReference type="PANTHER" id="PTHR22835">
    <property type="entry name" value="ZINC FINGER FYVE DOMAIN CONTAINING PROTEIN"/>
    <property type="match status" value="1"/>
</dbReference>
<keyword evidence="2 5" id="KW-0732">Signal</keyword>
<dbReference type="Pfam" id="PF00657">
    <property type="entry name" value="Lipase_GDSL"/>
    <property type="match status" value="1"/>
</dbReference>
<protein>
    <submittedName>
        <fullName evidence="6">Gdsl esterase/lipase</fullName>
    </submittedName>
</protein>
<accession>A0AAW0KW16</accession>
<comment type="caution">
    <text evidence="6">The sequence shown here is derived from an EMBL/GenBank/DDBJ whole genome shotgun (WGS) entry which is preliminary data.</text>
</comment>
<feature type="chain" id="PRO_5043979292" evidence="5">
    <location>
        <begin position="30"/>
        <end position="384"/>
    </location>
</feature>
<dbReference type="AlphaFoldDB" id="A0AAW0KW16"/>
<evidence type="ECO:0000313" key="6">
    <source>
        <dbReference type="EMBL" id="KAK7842774.1"/>
    </source>
</evidence>
<gene>
    <name evidence="6" type="ORF">CFP56_013476</name>
</gene>
<keyword evidence="3" id="KW-0378">Hydrolase</keyword>
<evidence type="ECO:0000256" key="1">
    <source>
        <dbReference type="ARBA" id="ARBA00008668"/>
    </source>
</evidence>
<sequence>MEAHKLRSVMYRLAVVVAVIMLLQNPVLGATDECVYSGIINLGDSNSDTGGLSAAFGQAPYPHGETFFHAPVGRLCDGRLIIDFIGLPYLNAFLDAVGSNFTHGVNFATAGSSILPQTRTLKQSGFSPISLDVQWAQFNDFHRRTQIFRQKESIFQELLPKPELFSSALYTIDIGQNDLTSALFLNKSTDQVKAAVPEMMDQFKNIVKNVYGQGGRSFWIHNTGPVGCLAYVLVRLPVKAAQLDHFGCATPFNDLAQHFNSKLKEAVVQLRKDLPLAAFTYVDVYSVKYNLFTQTKRLGFKESLKTCCGFGRKLNYNKDVVCGATKKVHGKEVLVAKACKDPLVWINWDGVHYTEAANKYVFDQIVGGSFSDPPIPVLNLHLTC</sequence>
<name>A0AAW0KW16_QUESU</name>
<keyword evidence="7" id="KW-1185">Reference proteome</keyword>
<evidence type="ECO:0000256" key="5">
    <source>
        <dbReference type="SAM" id="SignalP"/>
    </source>
</evidence>
<evidence type="ECO:0000256" key="3">
    <source>
        <dbReference type="ARBA" id="ARBA00022801"/>
    </source>
</evidence>
<proteinExistence type="inferred from homology"/>
<dbReference type="Gene3D" id="3.40.50.1110">
    <property type="entry name" value="SGNH hydrolase"/>
    <property type="match status" value="1"/>
</dbReference>
<dbReference type="InterPro" id="IPR001087">
    <property type="entry name" value="GDSL"/>
</dbReference>
<evidence type="ECO:0000256" key="2">
    <source>
        <dbReference type="ARBA" id="ARBA00022729"/>
    </source>
</evidence>
<dbReference type="EMBL" id="PKMF04000216">
    <property type="protein sequence ID" value="KAK7842774.1"/>
    <property type="molecule type" value="Genomic_DNA"/>
</dbReference>
<reference evidence="6 7" key="1">
    <citation type="journal article" date="2018" name="Sci. Data">
        <title>The draft genome sequence of cork oak.</title>
        <authorList>
            <person name="Ramos A.M."/>
            <person name="Usie A."/>
            <person name="Barbosa P."/>
            <person name="Barros P.M."/>
            <person name="Capote T."/>
            <person name="Chaves I."/>
            <person name="Simoes F."/>
            <person name="Abreu I."/>
            <person name="Carrasquinho I."/>
            <person name="Faro C."/>
            <person name="Guimaraes J.B."/>
            <person name="Mendonca D."/>
            <person name="Nobrega F."/>
            <person name="Rodrigues L."/>
            <person name="Saibo N.J.M."/>
            <person name="Varela M.C."/>
            <person name="Egas C."/>
            <person name="Matos J."/>
            <person name="Miguel C.M."/>
            <person name="Oliveira M.M."/>
            <person name="Ricardo C.P."/>
            <person name="Goncalves S."/>
        </authorList>
    </citation>
    <scope>NUCLEOTIDE SEQUENCE [LARGE SCALE GENOMIC DNA]</scope>
    <source>
        <strain evidence="7">cv. HL8</strain>
    </source>
</reference>
<dbReference type="CDD" id="cd01837">
    <property type="entry name" value="SGNH_plant_lipase_like"/>
    <property type="match status" value="1"/>
</dbReference>
<comment type="similarity">
    <text evidence="1">Belongs to the 'GDSL' lipolytic enzyme family.</text>
</comment>
<dbReference type="Proteomes" id="UP000237347">
    <property type="component" value="Unassembled WGS sequence"/>
</dbReference>
<dbReference type="InterPro" id="IPR035669">
    <property type="entry name" value="SGNH_plant_lipase-like"/>
</dbReference>
<dbReference type="InterPro" id="IPR036514">
    <property type="entry name" value="SGNH_hydro_sf"/>
</dbReference>
<evidence type="ECO:0000313" key="7">
    <source>
        <dbReference type="Proteomes" id="UP000237347"/>
    </source>
</evidence>
<keyword evidence="4" id="KW-0325">Glycoprotein</keyword>
<organism evidence="6 7">
    <name type="scientific">Quercus suber</name>
    <name type="common">Cork oak</name>
    <dbReference type="NCBI Taxonomy" id="58331"/>
    <lineage>
        <taxon>Eukaryota</taxon>
        <taxon>Viridiplantae</taxon>
        <taxon>Streptophyta</taxon>
        <taxon>Embryophyta</taxon>
        <taxon>Tracheophyta</taxon>
        <taxon>Spermatophyta</taxon>
        <taxon>Magnoliopsida</taxon>
        <taxon>eudicotyledons</taxon>
        <taxon>Gunneridae</taxon>
        <taxon>Pentapetalae</taxon>
        <taxon>rosids</taxon>
        <taxon>fabids</taxon>
        <taxon>Fagales</taxon>
        <taxon>Fagaceae</taxon>
        <taxon>Quercus</taxon>
    </lineage>
</organism>